<sequence length="85" mass="9144">MQGLAGLLFPAALMLFAIAMDKVQNSLDRLSVSRAHVEEFLADADDTDVSRLAKDGLPSALDELRSRRTARPSAEADDATITRAS</sequence>
<proteinExistence type="predicted"/>
<dbReference type="STRING" id="1136941.ACH46_02000"/>
<dbReference type="KEGG" id="goq:ACH46_02000"/>
<name>A0A0N9NDA3_9ACTN</name>
<dbReference type="RefSeq" id="WP_062391456.1">
    <property type="nucleotide sequence ID" value="NZ_CP011853.1"/>
</dbReference>
<reference evidence="2 3" key="2">
    <citation type="journal article" date="2017" name="Int. J. Syst. Evol. Microbiol.">
        <title>Gordonia phthalatica sp. nov., a di-n-butyl phthalate-degrading bacterium isolated from activated sludge.</title>
        <authorList>
            <person name="Jin D."/>
            <person name="Kong X."/>
            <person name="Jia M."/>
            <person name="Yu X."/>
            <person name="Wang X."/>
            <person name="Zhuang X."/>
            <person name="Deng Y."/>
            <person name="Bai Z."/>
        </authorList>
    </citation>
    <scope>NUCLEOTIDE SEQUENCE [LARGE SCALE GENOMIC DNA]</scope>
    <source>
        <strain evidence="2 3">QH-11</strain>
    </source>
</reference>
<dbReference type="PATRIC" id="fig|1136941.3.peg.401"/>
<gene>
    <name evidence="2" type="ORF">ACH46_02000</name>
</gene>
<protein>
    <submittedName>
        <fullName evidence="2">Uncharacterized protein</fullName>
    </submittedName>
</protein>
<evidence type="ECO:0000313" key="3">
    <source>
        <dbReference type="Proteomes" id="UP000063789"/>
    </source>
</evidence>
<evidence type="ECO:0000313" key="2">
    <source>
        <dbReference type="EMBL" id="ALG83501.1"/>
    </source>
</evidence>
<feature type="region of interest" description="Disordered" evidence="1">
    <location>
        <begin position="63"/>
        <end position="85"/>
    </location>
</feature>
<organism evidence="2 3">
    <name type="scientific">Gordonia phthalatica</name>
    <dbReference type="NCBI Taxonomy" id="1136941"/>
    <lineage>
        <taxon>Bacteria</taxon>
        <taxon>Bacillati</taxon>
        <taxon>Actinomycetota</taxon>
        <taxon>Actinomycetes</taxon>
        <taxon>Mycobacteriales</taxon>
        <taxon>Gordoniaceae</taxon>
        <taxon>Gordonia</taxon>
    </lineage>
</organism>
<dbReference type="OrthoDB" id="3214849at2"/>
<dbReference type="Proteomes" id="UP000063789">
    <property type="component" value="Chromosome"/>
</dbReference>
<accession>A0A0N9NDA3</accession>
<dbReference type="AlphaFoldDB" id="A0A0N9NDA3"/>
<reference evidence="3" key="1">
    <citation type="submission" date="2015-06" db="EMBL/GenBank/DDBJ databases">
        <title>Complete genome sequence and metabolic analysis of phthalate degradation pathway in Gordonia sp. QH-11.</title>
        <authorList>
            <person name="Jin D."/>
            <person name="Kong X."/>
            <person name="Bai Z."/>
        </authorList>
    </citation>
    <scope>NUCLEOTIDE SEQUENCE [LARGE SCALE GENOMIC DNA]</scope>
    <source>
        <strain evidence="3">QH-11</strain>
    </source>
</reference>
<dbReference type="EMBL" id="CP011853">
    <property type="protein sequence ID" value="ALG83501.1"/>
    <property type="molecule type" value="Genomic_DNA"/>
</dbReference>
<evidence type="ECO:0000256" key="1">
    <source>
        <dbReference type="SAM" id="MobiDB-lite"/>
    </source>
</evidence>
<keyword evidence="3" id="KW-1185">Reference proteome</keyword>